<comment type="caution">
    <text evidence="3">The sequence shown here is derived from an EMBL/GenBank/DDBJ whole genome shotgun (WGS) entry which is preliminary data.</text>
</comment>
<evidence type="ECO:0000259" key="2">
    <source>
        <dbReference type="Pfam" id="PF13690"/>
    </source>
</evidence>
<sequence length="165" mass="17832">MQYQQTSVKGHFDMKAEIINPFLESARIVIEQVICISPSTGDLGIKNIEIAKGDIWIQVGMTGQLTGNVVFGLKETVALKIVSAMMGGFVITEMDEMGKSAISELSNMISGNASTILYNQGVNVDITPPKIVSPQEHPLFFSKKALSIPLMMAGIGELDIQVMIS</sequence>
<dbReference type="InterPro" id="IPR028051">
    <property type="entry name" value="CheX-like_dom"/>
</dbReference>
<dbReference type="PANTHER" id="PTHR39452">
    <property type="entry name" value="CHEY-P PHOSPHATASE CHEX"/>
    <property type="match status" value="1"/>
</dbReference>
<accession>A0ABY1JT66</accession>
<dbReference type="EMBL" id="FTNK01000003">
    <property type="protein sequence ID" value="SIQ71428.1"/>
    <property type="molecule type" value="Genomic_DNA"/>
</dbReference>
<feature type="domain" description="Chemotaxis phosphatase CheX-like" evidence="2">
    <location>
        <begin position="58"/>
        <end position="139"/>
    </location>
</feature>
<reference evidence="3 4" key="1">
    <citation type="submission" date="2017-01" db="EMBL/GenBank/DDBJ databases">
        <authorList>
            <person name="Varghese N."/>
            <person name="Submissions S."/>
        </authorList>
    </citation>
    <scope>NUCLEOTIDE SEQUENCE [LARGE SCALE GENOMIC DNA]</scope>
    <source>
        <strain evidence="3 4">ATCC 23464</strain>
    </source>
</reference>
<gene>
    <name evidence="3" type="ORF">SAMN05421578_103507</name>
</gene>
<evidence type="ECO:0000256" key="1">
    <source>
        <dbReference type="ARBA" id="ARBA00022500"/>
    </source>
</evidence>
<dbReference type="SUPFAM" id="SSF103039">
    <property type="entry name" value="CheC-like"/>
    <property type="match status" value="1"/>
</dbReference>
<name>A0ABY1JT66_9BACL</name>
<dbReference type="InterPro" id="IPR038756">
    <property type="entry name" value="CheX-like"/>
</dbReference>
<evidence type="ECO:0000313" key="3">
    <source>
        <dbReference type="EMBL" id="SIQ71428.1"/>
    </source>
</evidence>
<keyword evidence="1" id="KW-0145">Chemotaxis</keyword>
<dbReference type="Pfam" id="PF13690">
    <property type="entry name" value="CheX"/>
    <property type="match status" value="1"/>
</dbReference>
<dbReference type="PANTHER" id="PTHR39452:SF1">
    <property type="entry name" value="CHEY-P PHOSPHATASE CHEX"/>
    <property type="match status" value="1"/>
</dbReference>
<dbReference type="Proteomes" id="UP000186666">
    <property type="component" value="Unassembled WGS sequence"/>
</dbReference>
<keyword evidence="4" id="KW-1185">Reference proteome</keyword>
<dbReference type="CDD" id="cd17906">
    <property type="entry name" value="CheX"/>
    <property type="match status" value="1"/>
</dbReference>
<organism evidence="3 4">
    <name type="scientific">Paenibacillus macquariensis</name>
    <dbReference type="NCBI Taxonomy" id="948756"/>
    <lineage>
        <taxon>Bacteria</taxon>
        <taxon>Bacillati</taxon>
        <taxon>Bacillota</taxon>
        <taxon>Bacilli</taxon>
        <taxon>Bacillales</taxon>
        <taxon>Paenibacillaceae</taxon>
        <taxon>Paenibacillus</taxon>
    </lineage>
</organism>
<dbReference type="InterPro" id="IPR028976">
    <property type="entry name" value="CheC-like_sf"/>
</dbReference>
<proteinExistence type="predicted"/>
<protein>
    <submittedName>
        <fullName evidence="3">Chemotaxis protein CheX</fullName>
    </submittedName>
</protein>
<evidence type="ECO:0000313" key="4">
    <source>
        <dbReference type="Proteomes" id="UP000186666"/>
    </source>
</evidence>
<dbReference type="Gene3D" id="3.40.1550.10">
    <property type="entry name" value="CheC-like"/>
    <property type="match status" value="1"/>
</dbReference>